<dbReference type="GO" id="GO:0034063">
    <property type="term" value="P:stress granule assembly"/>
    <property type="evidence" value="ECO:0000318"/>
    <property type="project" value="GO_Central"/>
</dbReference>
<evidence type="ECO:0000256" key="4">
    <source>
        <dbReference type="ARBA" id="ARBA00022840"/>
    </source>
</evidence>
<dbReference type="STRING" id="9593.ENSGGOP00000031387"/>
<comment type="similarity">
    <text evidence="6">Belongs to the DEAD box helicase family.</text>
</comment>
<keyword evidence="1 6" id="KW-0547">Nucleotide-binding</keyword>
<name>A0A2I2Y8Z9_GORGO</name>
<evidence type="ECO:0000256" key="5">
    <source>
        <dbReference type="ARBA" id="ARBA00041970"/>
    </source>
</evidence>
<dbReference type="GeneTree" id="ENSGT00900000141067"/>
<keyword evidence="2 6" id="KW-0378">Hydrolase</keyword>
<dbReference type="InterPro" id="IPR011545">
    <property type="entry name" value="DEAD/DEAH_box_helicase_dom"/>
</dbReference>
<dbReference type="AlphaFoldDB" id="A0A2I2Y8Z9"/>
<keyword evidence="4 6" id="KW-0067">ATP-binding</keyword>
<dbReference type="OMA" id="NCIDIQA"/>
<evidence type="ECO:0000313" key="9">
    <source>
        <dbReference type="Ensembl" id="ENSGGOP00000031387.1"/>
    </source>
</evidence>
<dbReference type="SUPFAM" id="SSF52540">
    <property type="entry name" value="P-loop containing nucleoside triphosphate hydrolases"/>
    <property type="match status" value="2"/>
</dbReference>
<sequence length="413" mass="46390">MSTTRTENAVIMGLSSQNGQLRGPMKPSGGPRGEATQTQQQMNHTQPQAQSMTTTIKPGDNWKKTLKLLPKDLRIKMVDLLMRIFEMGWKKTSPFQEENIPIALSGRDILARAKNGTGKSSAHDIPLLKRLDLKKDTIQTMVIVPTGGPALQVSQICIQVSKQMGGVKVVMTTGGTNSGDDVLRLDDTVHMVIAAPGRILNLIKKGVAKVSHVQVIVLDEADKLLSQDFVQLMEDIILMLPEDRQILLYSTNLMVKLTLKDITQYYAYVTEHQKVHGLTTLFFRLQLNQMIIFFNCSQRVEWPAKISQLGYFCFYIHAKMRQGHQNCIDIQAVNVVINFDFSKLEETYLHHIGRPGHFGHFGLAINLITYGDHFNLKGIEEQLGKEIKPIPSNIDKSLHVAEFHSKAVENEKP</sequence>
<dbReference type="InParanoid" id="A0A2I2Y8Z9"/>
<reference evidence="9 10" key="2">
    <citation type="journal article" date="2012" name="Nature">
        <title>Insights into hominid evolution from the gorilla genome sequence.</title>
        <authorList>
            <person name="Scally A."/>
            <person name="Dutheil J.Y."/>
            <person name="Hillier L.W."/>
            <person name="Jordan G.E."/>
            <person name="Goodhead I."/>
            <person name="Herrero J."/>
            <person name="Hobolth A."/>
            <person name="Lappalainen T."/>
            <person name="Mailund T."/>
            <person name="Marques-Bonet T."/>
            <person name="McCarthy S."/>
            <person name="Montgomery S.H."/>
            <person name="Schwalie P.C."/>
            <person name="Tang Y.A."/>
            <person name="Ward M.C."/>
            <person name="Xue Y."/>
            <person name="Yngvadottir B."/>
            <person name="Alkan C."/>
            <person name="Andersen L.N."/>
            <person name="Ayub Q."/>
            <person name="Ball E.V."/>
            <person name="Beal K."/>
            <person name="Bradley B.J."/>
            <person name="Chen Y."/>
            <person name="Clee C.M."/>
            <person name="Fitzgerald S."/>
            <person name="Graves T.A."/>
            <person name="Gu Y."/>
            <person name="Heath P."/>
            <person name="Heger A."/>
            <person name="Karakoc E."/>
            <person name="Kolb-Kokocinski A."/>
            <person name="Laird G.K."/>
            <person name="Lunter G."/>
            <person name="Meader S."/>
            <person name="Mort M."/>
            <person name="Mullikin J.C."/>
            <person name="Munch K."/>
            <person name="O'Connor T.D."/>
            <person name="Phillips A.D."/>
            <person name="Prado-Martinez J."/>
            <person name="Rogers A.S."/>
            <person name="Sajjadian S."/>
            <person name="Schmidt D."/>
            <person name="Shaw K."/>
            <person name="Simpson J.T."/>
            <person name="Stenson P.D."/>
            <person name="Turner D.J."/>
            <person name="Vigilant L."/>
            <person name="Vilella A.J."/>
            <person name="Whitener W."/>
            <person name="Zhu B."/>
            <person name="Cooper D.N."/>
            <person name="de Jong P."/>
            <person name="Dermitzakis E.T."/>
            <person name="Eichler E.E."/>
            <person name="Flicek P."/>
            <person name="Goldman N."/>
            <person name="Mundy N.I."/>
            <person name="Ning Z."/>
            <person name="Odom D.T."/>
            <person name="Ponting C.P."/>
            <person name="Quail M.A."/>
            <person name="Ryder O.A."/>
            <person name="Searle S.M."/>
            <person name="Warren W.C."/>
            <person name="Wilson R.K."/>
            <person name="Schierup M.H."/>
            <person name="Rogers J."/>
            <person name="Tyler-Smith C."/>
            <person name="Durbin R."/>
        </authorList>
    </citation>
    <scope>NUCLEOTIDE SEQUENCE [LARGE SCALE GENOMIC DNA]</scope>
</reference>
<evidence type="ECO:0000313" key="10">
    <source>
        <dbReference type="Proteomes" id="UP000001519"/>
    </source>
</evidence>
<feature type="region of interest" description="Disordered" evidence="7">
    <location>
        <begin position="1"/>
        <end position="57"/>
    </location>
</feature>
<dbReference type="PROSITE" id="PS00039">
    <property type="entry name" value="DEAD_ATP_HELICASE"/>
    <property type="match status" value="1"/>
</dbReference>
<evidence type="ECO:0000256" key="3">
    <source>
        <dbReference type="ARBA" id="ARBA00022806"/>
    </source>
</evidence>
<dbReference type="PANTHER" id="PTHR47960">
    <property type="entry name" value="DEAD-BOX ATP-DEPENDENT RNA HELICASE 50"/>
    <property type="match status" value="1"/>
</dbReference>
<dbReference type="GO" id="GO:0016787">
    <property type="term" value="F:hydrolase activity"/>
    <property type="evidence" value="ECO:0007669"/>
    <property type="project" value="UniProtKB-KW"/>
</dbReference>
<protein>
    <recommendedName>
        <fullName evidence="5">DEAD box protein 6</fullName>
    </recommendedName>
</protein>
<feature type="domain" description="Helicase ATP-binding" evidence="8">
    <location>
        <begin position="100"/>
        <end position="250"/>
    </location>
</feature>
<proteinExistence type="inferred from homology"/>
<evidence type="ECO:0000256" key="1">
    <source>
        <dbReference type="ARBA" id="ARBA00022741"/>
    </source>
</evidence>
<dbReference type="InterPro" id="IPR027417">
    <property type="entry name" value="P-loop_NTPase"/>
</dbReference>
<evidence type="ECO:0000256" key="6">
    <source>
        <dbReference type="RuleBase" id="RU000492"/>
    </source>
</evidence>
<dbReference type="GO" id="GO:0010494">
    <property type="term" value="C:cytoplasmic stress granule"/>
    <property type="evidence" value="ECO:0000318"/>
    <property type="project" value="GO_Central"/>
</dbReference>
<dbReference type="GO" id="GO:0017148">
    <property type="term" value="P:negative regulation of translation"/>
    <property type="evidence" value="ECO:0000318"/>
    <property type="project" value="GO_Central"/>
</dbReference>
<dbReference type="GO" id="GO:0000932">
    <property type="term" value="C:P-body"/>
    <property type="evidence" value="ECO:0000318"/>
    <property type="project" value="GO_Central"/>
</dbReference>
<dbReference type="Gene3D" id="3.40.50.300">
    <property type="entry name" value="P-loop containing nucleotide triphosphate hydrolases"/>
    <property type="match status" value="3"/>
</dbReference>
<dbReference type="GO" id="GO:0004386">
    <property type="term" value="F:helicase activity"/>
    <property type="evidence" value="ECO:0007669"/>
    <property type="project" value="UniProtKB-KW"/>
</dbReference>
<evidence type="ECO:0000256" key="7">
    <source>
        <dbReference type="SAM" id="MobiDB-lite"/>
    </source>
</evidence>
<dbReference type="GO" id="GO:0033962">
    <property type="term" value="P:P-body assembly"/>
    <property type="evidence" value="ECO:0000318"/>
    <property type="project" value="GO_Central"/>
</dbReference>
<dbReference type="InterPro" id="IPR014001">
    <property type="entry name" value="Helicase_ATP-bd"/>
</dbReference>
<dbReference type="EMBL" id="CABD030044013">
    <property type="status" value="NOT_ANNOTATED_CDS"/>
    <property type="molecule type" value="Genomic_DNA"/>
</dbReference>
<organism evidence="9 10">
    <name type="scientific">Gorilla gorilla gorilla</name>
    <name type="common">Western lowland gorilla</name>
    <dbReference type="NCBI Taxonomy" id="9595"/>
    <lineage>
        <taxon>Eukaryota</taxon>
        <taxon>Metazoa</taxon>
        <taxon>Chordata</taxon>
        <taxon>Craniata</taxon>
        <taxon>Vertebrata</taxon>
        <taxon>Euteleostomi</taxon>
        <taxon>Mammalia</taxon>
        <taxon>Eutheria</taxon>
        <taxon>Euarchontoglires</taxon>
        <taxon>Primates</taxon>
        <taxon>Haplorrhini</taxon>
        <taxon>Catarrhini</taxon>
        <taxon>Hominidae</taxon>
        <taxon>Gorilla</taxon>
    </lineage>
</organism>
<dbReference type="Ensembl" id="ENSGGOT00000029574.2">
    <property type="protein sequence ID" value="ENSGGOP00000031387.1"/>
    <property type="gene ID" value="ENSGGOG00000023765.2"/>
</dbReference>
<evidence type="ECO:0000256" key="2">
    <source>
        <dbReference type="ARBA" id="ARBA00022801"/>
    </source>
</evidence>
<keyword evidence="10" id="KW-1185">Reference proteome</keyword>
<reference evidence="9" key="3">
    <citation type="submission" date="2025-08" db="UniProtKB">
        <authorList>
            <consortium name="Ensembl"/>
        </authorList>
    </citation>
    <scope>IDENTIFICATION</scope>
</reference>
<feature type="compositionally biased region" description="Low complexity" evidence="7">
    <location>
        <begin position="36"/>
        <end position="50"/>
    </location>
</feature>
<dbReference type="Pfam" id="PF00270">
    <property type="entry name" value="DEAD"/>
    <property type="match status" value="1"/>
</dbReference>
<dbReference type="PROSITE" id="PS51192">
    <property type="entry name" value="HELICASE_ATP_BIND_1"/>
    <property type="match status" value="1"/>
</dbReference>
<evidence type="ECO:0000259" key="8">
    <source>
        <dbReference type="PROSITE" id="PS51192"/>
    </source>
</evidence>
<reference evidence="9" key="4">
    <citation type="submission" date="2025-09" db="UniProtKB">
        <authorList>
            <consortium name="Ensembl"/>
        </authorList>
    </citation>
    <scope>IDENTIFICATION</scope>
</reference>
<dbReference type="Proteomes" id="UP000001519">
    <property type="component" value="Chromosome 6"/>
</dbReference>
<dbReference type="GO" id="GO:0005524">
    <property type="term" value="F:ATP binding"/>
    <property type="evidence" value="ECO:0007669"/>
    <property type="project" value="UniProtKB-KW"/>
</dbReference>
<dbReference type="InterPro" id="IPR000629">
    <property type="entry name" value="RNA-helicase_DEAD-box_CS"/>
</dbReference>
<dbReference type="SMART" id="SM00487">
    <property type="entry name" value="DEXDc"/>
    <property type="match status" value="1"/>
</dbReference>
<keyword evidence="3 6" id="KW-0347">Helicase</keyword>
<reference evidence="10" key="1">
    <citation type="submission" date="2011-05" db="EMBL/GenBank/DDBJ databases">
        <title>Insights into the evolution of the great apes provided by the gorilla genome.</title>
        <authorList>
            <person name="Scally A."/>
        </authorList>
    </citation>
    <scope>NUCLEOTIDE SEQUENCE [LARGE SCALE GENOMIC DNA]</scope>
</reference>
<dbReference type="GO" id="GO:0003729">
    <property type="term" value="F:mRNA binding"/>
    <property type="evidence" value="ECO:0000318"/>
    <property type="project" value="GO_Central"/>
</dbReference>
<accession>A0A2I2Y8Z9</accession>